<name>A0A918Z1F5_9ACTN</name>
<evidence type="ECO:0000259" key="1">
    <source>
        <dbReference type="Pfam" id="PF06889"/>
    </source>
</evidence>
<organism evidence="2 3">
    <name type="scientific">Streptomyces capitiformicae</name>
    <dbReference type="NCBI Taxonomy" id="2014920"/>
    <lineage>
        <taxon>Bacteria</taxon>
        <taxon>Bacillati</taxon>
        <taxon>Actinomycetota</taxon>
        <taxon>Actinomycetes</taxon>
        <taxon>Kitasatosporales</taxon>
        <taxon>Streptomycetaceae</taxon>
        <taxon>Streptomyces</taxon>
    </lineage>
</organism>
<gene>
    <name evidence="2" type="ORF">GCM10017771_50640</name>
</gene>
<dbReference type="Pfam" id="PF06889">
    <property type="entry name" value="DUF1266"/>
    <property type="match status" value="1"/>
</dbReference>
<reference evidence="2" key="1">
    <citation type="journal article" date="2014" name="Int. J. Syst. Evol. Microbiol.">
        <title>Complete genome sequence of Corynebacterium casei LMG S-19264T (=DSM 44701T), isolated from a smear-ripened cheese.</title>
        <authorList>
            <consortium name="US DOE Joint Genome Institute (JGI-PGF)"/>
            <person name="Walter F."/>
            <person name="Albersmeier A."/>
            <person name="Kalinowski J."/>
            <person name="Ruckert C."/>
        </authorList>
    </citation>
    <scope>NUCLEOTIDE SEQUENCE</scope>
    <source>
        <strain evidence="2">CGMCC 4.7403</strain>
    </source>
</reference>
<proteinExistence type="predicted"/>
<reference evidence="2" key="2">
    <citation type="submission" date="2020-09" db="EMBL/GenBank/DDBJ databases">
        <authorList>
            <person name="Sun Q."/>
            <person name="Zhou Y."/>
        </authorList>
    </citation>
    <scope>NUCLEOTIDE SEQUENCE</scope>
    <source>
        <strain evidence="2">CGMCC 4.7403</strain>
    </source>
</reference>
<sequence>MWEAESAVIDAGRSAALSCRSWQDFSAGYILGRSLHFDEEEFGEWYTDMVEAHRILMSDPGSPWLNVPFR</sequence>
<protein>
    <recommendedName>
        <fullName evidence="1">DUF1266 domain-containing protein</fullName>
    </recommendedName>
</protein>
<evidence type="ECO:0000313" key="2">
    <source>
        <dbReference type="EMBL" id="GHE33475.1"/>
    </source>
</evidence>
<dbReference type="InterPro" id="IPR009677">
    <property type="entry name" value="DUF1266"/>
</dbReference>
<feature type="domain" description="DUF1266" evidence="1">
    <location>
        <begin position="3"/>
        <end position="69"/>
    </location>
</feature>
<accession>A0A918Z1F5</accession>
<dbReference type="Proteomes" id="UP000603227">
    <property type="component" value="Unassembled WGS sequence"/>
</dbReference>
<evidence type="ECO:0000313" key="3">
    <source>
        <dbReference type="Proteomes" id="UP000603227"/>
    </source>
</evidence>
<dbReference type="EMBL" id="BNAT01000018">
    <property type="protein sequence ID" value="GHE33475.1"/>
    <property type="molecule type" value="Genomic_DNA"/>
</dbReference>
<keyword evidence="3" id="KW-1185">Reference proteome</keyword>
<dbReference type="AlphaFoldDB" id="A0A918Z1F5"/>
<comment type="caution">
    <text evidence="2">The sequence shown here is derived from an EMBL/GenBank/DDBJ whole genome shotgun (WGS) entry which is preliminary data.</text>
</comment>